<dbReference type="GO" id="GO:0016301">
    <property type="term" value="F:kinase activity"/>
    <property type="evidence" value="ECO:0007669"/>
    <property type="project" value="UniProtKB-KW"/>
</dbReference>
<dbReference type="InterPro" id="IPR000550">
    <property type="entry name" value="Hppk"/>
</dbReference>
<dbReference type="GO" id="GO:0046654">
    <property type="term" value="P:tetrahydrofolate biosynthetic process"/>
    <property type="evidence" value="ECO:0007669"/>
    <property type="project" value="UniProtKB-UniPathway"/>
</dbReference>
<dbReference type="Gene3D" id="3.30.70.560">
    <property type="entry name" value="7,8-Dihydro-6-hydroxymethylpterin-pyrophosphokinase HPPK"/>
    <property type="match status" value="1"/>
</dbReference>
<proteinExistence type="predicted"/>
<dbReference type="SUPFAM" id="SSF55083">
    <property type="entry name" value="6-hydroxymethyl-7,8-dihydropterin pyrophosphokinase, HPPK"/>
    <property type="match status" value="1"/>
</dbReference>
<comment type="pathway">
    <text evidence="1">Cofactor biosynthesis; tetrahydrofolate biosynthesis; 2-amino-4-hydroxy-6-hydroxymethyl-7,8-dihydropteridine diphosphate from 7,8-dihydroneopterin triphosphate: step 4/4.</text>
</comment>
<dbReference type="GO" id="GO:0005524">
    <property type="term" value="F:ATP binding"/>
    <property type="evidence" value="ECO:0007669"/>
    <property type="project" value="UniProtKB-KW"/>
</dbReference>
<keyword evidence="7" id="KW-0289">Folate biosynthesis</keyword>
<evidence type="ECO:0000256" key="5">
    <source>
        <dbReference type="ARBA" id="ARBA00022777"/>
    </source>
</evidence>
<keyword evidence="6" id="KW-0067">ATP-binding</keyword>
<dbReference type="UniPathway" id="UPA00077">
    <property type="reaction ID" value="UER00155"/>
</dbReference>
<dbReference type="RefSeq" id="WP_146862926.1">
    <property type="nucleotide sequence ID" value="NZ_BJTZ01000005.1"/>
</dbReference>
<gene>
    <name evidence="9" type="ORF">AFI02nite_12830</name>
</gene>
<comment type="caution">
    <text evidence="9">The sequence shown here is derived from an EMBL/GenBank/DDBJ whole genome shotgun (WGS) entry which is preliminary data.</text>
</comment>
<dbReference type="InterPro" id="IPR035907">
    <property type="entry name" value="Hppk_sf"/>
</dbReference>
<reference evidence="9 10" key="1">
    <citation type="submission" date="2019-07" db="EMBL/GenBank/DDBJ databases">
        <title>Whole genome shotgun sequence of Aliivibrio fischeri NBRC 101058.</title>
        <authorList>
            <person name="Hosoyama A."/>
            <person name="Uohara A."/>
            <person name="Ohji S."/>
            <person name="Ichikawa N."/>
        </authorList>
    </citation>
    <scope>NUCLEOTIDE SEQUENCE [LARGE SCALE GENOMIC DNA]</scope>
    <source>
        <strain evidence="9 10">NBRC 101058</strain>
    </source>
</reference>
<feature type="domain" description="7,8-dihydro-6-hydroxymethylpterin-pyrophosphokinase" evidence="8">
    <location>
        <begin position="5"/>
        <end position="129"/>
    </location>
</feature>
<evidence type="ECO:0000256" key="6">
    <source>
        <dbReference type="ARBA" id="ARBA00022840"/>
    </source>
</evidence>
<accession>A0A510UFA2</accession>
<evidence type="ECO:0000256" key="3">
    <source>
        <dbReference type="ARBA" id="ARBA00022679"/>
    </source>
</evidence>
<dbReference type="NCBIfam" id="TIGR01498">
    <property type="entry name" value="folK"/>
    <property type="match status" value="1"/>
</dbReference>
<dbReference type="CDD" id="cd00483">
    <property type="entry name" value="HPPK"/>
    <property type="match status" value="1"/>
</dbReference>
<dbReference type="EMBL" id="BJTZ01000005">
    <property type="protein sequence ID" value="GEK13247.1"/>
    <property type="molecule type" value="Genomic_DNA"/>
</dbReference>
<dbReference type="EC" id="2.7.6.3" evidence="2"/>
<protein>
    <recommendedName>
        <fullName evidence="2">2-amino-4-hydroxy-6-hydroxymethyldihydropteridine diphosphokinase</fullName>
        <ecNumber evidence="2">2.7.6.3</ecNumber>
    </recommendedName>
</protein>
<dbReference type="PANTHER" id="PTHR43071">
    <property type="entry name" value="2-AMINO-4-HYDROXY-6-HYDROXYMETHYLDIHYDROPTERIDINE PYROPHOSPHOKINASE"/>
    <property type="match status" value="1"/>
</dbReference>
<evidence type="ECO:0000256" key="1">
    <source>
        <dbReference type="ARBA" id="ARBA00005051"/>
    </source>
</evidence>
<evidence type="ECO:0000256" key="2">
    <source>
        <dbReference type="ARBA" id="ARBA00013253"/>
    </source>
</evidence>
<evidence type="ECO:0000256" key="4">
    <source>
        <dbReference type="ARBA" id="ARBA00022741"/>
    </source>
</evidence>
<name>A0A510UFA2_ALIFS</name>
<dbReference type="PANTHER" id="PTHR43071:SF2">
    <property type="entry name" value="2-AMINO-4-HYDROXY-6-HYDROXYMETHYLDIHYDROPTERIDINE PYROPHOSPHOKINASE"/>
    <property type="match status" value="1"/>
</dbReference>
<dbReference type="AlphaFoldDB" id="A0A510UFA2"/>
<dbReference type="Proteomes" id="UP000321787">
    <property type="component" value="Unassembled WGS sequence"/>
</dbReference>
<evidence type="ECO:0000313" key="10">
    <source>
        <dbReference type="Proteomes" id="UP000321787"/>
    </source>
</evidence>
<dbReference type="Pfam" id="PF01288">
    <property type="entry name" value="HPPK"/>
    <property type="match status" value="1"/>
</dbReference>
<sequence>MITTYIGIGSNIEPEKHVKAAIDELKLLGNITQISTVYEAEPVGFSSNNFFNLVAELEVTCSLSELAARLRAIELKWGRLPNAQKNQDRTLDLDILLYGDVISNNDPKLPREDLFKFAFAILPLVELNPDLIVPGTKTTISEIWNHFTHNQSLKPALINLRS</sequence>
<evidence type="ECO:0000259" key="8">
    <source>
        <dbReference type="Pfam" id="PF01288"/>
    </source>
</evidence>
<dbReference type="GO" id="GO:0003848">
    <property type="term" value="F:2-amino-4-hydroxy-6-hydroxymethyldihydropteridine diphosphokinase activity"/>
    <property type="evidence" value="ECO:0007669"/>
    <property type="project" value="UniProtKB-EC"/>
</dbReference>
<dbReference type="GO" id="GO:0046656">
    <property type="term" value="P:folic acid biosynthetic process"/>
    <property type="evidence" value="ECO:0007669"/>
    <property type="project" value="UniProtKB-KW"/>
</dbReference>
<organism evidence="9 10">
    <name type="scientific">Aliivibrio fischeri</name>
    <name type="common">Vibrio fischeri</name>
    <dbReference type="NCBI Taxonomy" id="668"/>
    <lineage>
        <taxon>Bacteria</taxon>
        <taxon>Pseudomonadati</taxon>
        <taxon>Pseudomonadota</taxon>
        <taxon>Gammaproteobacteria</taxon>
        <taxon>Vibrionales</taxon>
        <taxon>Vibrionaceae</taxon>
        <taxon>Aliivibrio</taxon>
    </lineage>
</organism>
<keyword evidence="4" id="KW-0547">Nucleotide-binding</keyword>
<keyword evidence="3" id="KW-0808">Transferase</keyword>
<evidence type="ECO:0000313" key="9">
    <source>
        <dbReference type="EMBL" id="GEK13247.1"/>
    </source>
</evidence>
<evidence type="ECO:0000256" key="7">
    <source>
        <dbReference type="ARBA" id="ARBA00022909"/>
    </source>
</evidence>
<keyword evidence="5 9" id="KW-0418">Kinase</keyword>